<evidence type="ECO:0000256" key="3">
    <source>
        <dbReference type="ARBA" id="ARBA00004496"/>
    </source>
</evidence>
<evidence type="ECO:0000256" key="4">
    <source>
        <dbReference type="ARBA" id="ARBA00007540"/>
    </source>
</evidence>
<comment type="function">
    <text evidence="1">Functions as an U snRNP-specific nuclear import adapter. Involved in the trimethylguanosine (m3G)-cap-dependent nuclear import of U snRNPs. Binds specifically to the terminal m3G-cap U snRNAs.</text>
</comment>
<comment type="similarity">
    <text evidence="4">Belongs to the snurportin family.</text>
</comment>
<dbReference type="RefSeq" id="XP_005833025.1">
    <property type="nucleotide sequence ID" value="XM_005832968.1"/>
</dbReference>
<evidence type="ECO:0000256" key="1">
    <source>
        <dbReference type="ARBA" id="ARBA00003975"/>
    </source>
</evidence>
<dbReference type="Gene3D" id="3.30.470.30">
    <property type="entry name" value="DNA ligase/mRNA capping enzyme"/>
    <property type="match status" value="2"/>
</dbReference>
<dbReference type="GO" id="GO:0061015">
    <property type="term" value="P:snRNA import into nucleus"/>
    <property type="evidence" value="ECO:0007669"/>
    <property type="project" value="InterPro"/>
</dbReference>
<dbReference type="EnsemblProtists" id="EKX46045">
    <property type="protein sequence ID" value="EKX46045"/>
    <property type="gene ID" value="GUITHDRAFT_108080"/>
</dbReference>
<keyword evidence="7" id="KW-0963">Cytoplasm</keyword>
<dbReference type="GO" id="GO:0005737">
    <property type="term" value="C:cytoplasm"/>
    <property type="evidence" value="ECO:0007669"/>
    <property type="project" value="UniProtKB-SubCell"/>
</dbReference>
<evidence type="ECO:0000256" key="8">
    <source>
        <dbReference type="ARBA" id="ARBA00022884"/>
    </source>
</evidence>
<comment type="subcellular location">
    <subcellularLocation>
        <location evidence="3">Cytoplasm</location>
    </subcellularLocation>
    <subcellularLocation>
        <location evidence="2">Nucleus</location>
    </subcellularLocation>
</comment>
<proteinExistence type="inferred from homology"/>
<evidence type="ECO:0000256" key="7">
    <source>
        <dbReference type="ARBA" id="ARBA00022490"/>
    </source>
</evidence>
<evidence type="ECO:0000256" key="10">
    <source>
        <dbReference type="SAM" id="MobiDB-lite"/>
    </source>
</evidence>
<feature type="region of interest" description="Disordered" evidence="10">
    <location>
        <begin position="1"/>
        <end position="84"/>
    </location>
</feature>
<dbReference type="GO" id="GO:0005634">
    <property type="term" value="C:nucleus"/>
    <property type="evidence" value="ECO:0007669"/>
    <property type="project" value="UniProtKB-SubCell"/>
</dbReference>
<reference evidence="13" key="3">
    <citation type="submission" date="2016-03" db="UniProtKB">
        <authorList>
            <consortium name="EnsemblProtists"/>
        </authorList>
    </citation>
    <scope>IDENTIFICATION</scope>
</reference>
<evidence type="ECO:0000259" key="11">
    <source>
        <dbReference type="Pfam" id="PF21974"/>
    </source>
</evidence>
<dbReference type="KEGG" id="gtt:GUITHDRAFT_108080"/>
<keyword evidence="6" id="KW-0813">Transport</keyword>
<dbReference type="PANTHER" id="PTHR13403">
    <property type="entry name" value="SNURPORTIN1 RNUT1 PROTEIN RNA, U TRANSPORTER 1"/>
    <property type="match status" value="1"/>
</dbReference>
<evidence type="ECO:0000256" key="5">
    <source>
        <dbReference type="ARBA" id="ARBA00016034"/>
    </source>
</evidence>
<dbReference type="AlphaFoldDB" id="L1JD62"/>
<evidence type="ECO:0000256" key="9">
    <source>
        <dbReference type="ARBA" id="ARBA00023242"/>
    </source>
</evidence>
<protein>
    <recommendedName>
        <fullName evidence="5">Snurportin-1</fullName>
    </recommendedName>
</protein>
<dbReference type="PANTHER" id="PTHR13403:SF6">
    <property type="entry name" value="SNURPORTIN-1"/>
    <property type="match status" value="1"/>
</dbReference>
<keyword evidence="8" id="KW-0694">RNA-binding</keyword>
<keyword evidence="9" id="KW-0539">Nucleus</keyword>
<dbReference type="Proteomes" id="UP000011087">
    <property type="component" value="Unassembled WGS sequence"/>
</dbReference>
<dbReference type="STRING" id="905079.L1JD62"/>
<dbReference type="OMA" id="TDWHVFA"/>
<dbReference type="eggNOG" id="KOG3132">
    <property type="taxonomic scope" value="Eukaryota"/>
</dbReference>
<organism evidence="12">
    <name type="scientific">Guillardia theta (strain CCMP2712)</name>
    <name type="common">Cryptophyte</name>
    <dbReference type="NCBI Taxonomy" id="905079"/>
    <lineage>
        <taxon>Eukaryota</taxon>
        <taxon>Cryptophyceae</taxon>
        <taxon>Pyrenomonadales</taxon>
        <taxon>Geminigeraceae</taxon>
        <taxon>Guillardia</taxon>
    </lineage>
</organism>
<feature type="compositionally biased region" description="Basic and acidic residues" evidence="10">
    <location>
        <begin position="1"/>
        <end position="11"/>
    </location>
</feature>
<evidence type="ECO:0000256" key="6">
    <source>
        <dbReference type="ARBA" id="ARBA00022448"/>
    </source>
</evidence>
<sequence>MATNAKGERNVKKAMAIDQRRRQRQMLDRQRSERKDRVMLARMMGGEEEGEDERQAPAASPEGQADSKSKASRAHNRKQVDLDEDTWKGKMMMPDWMIEVPDELQNKWLVAPRPQGCWKGHAVYDCSADFRLFWLQQKISEDAAFAAQFHEHNNPFPLHILPWYFCDMNGIESAYRTLSCPFVRDGLQFLHRESHYEIGLTPLMLLWKDMQCGQVVCLRVMEDGALTTSDDPAVVITRAPDEQKQIIQTNSDKLALFKIAGISITYPDNCNEMSVSGPPDVTVEAIEFFSPAAAKRADADSLSKALFQQALRTQPLSIEDIVNTAMAQVACCAP</sequence>
<keyword evidence="14" id="KW-1185">Reference proteome</keyword>
<dbReference type="PaxDb" id="55529-EKX46045"/>
<evidence type="ECO:0000313" key="13">
    <source>
        <dbReference type="EnsemblProtists" id="EKX46045"/>
    </source>
</evidence>
<feature type="compositionally biased region" description="Basic and acidic residues" evidence="10">
    <location>
        <begin position="25"/>
        <end position="39"/>
    </location>
</feature>
<evidence type="ECO:0000313" key="14">
    <source>
        <dbReference type="Proteomes" id="UP000011087"/>
    </source>
</evidence>
<dbReference type="Pfam" id="PF21974">
    <property type="entry name" value="SPN1_m3Gcap_bd"/>
    <property type="match status" value="1"/>
</dbReference>
<reference evidence="12 14" key="1">
    <citation type="journal article" date="2012" name="Nature">
        <title>Algal genomes reveal evolutionary mosaicism and the fate of nucleomorphs.</title>
        <authorList>
            <consortium name="DOE Joint Genome Institute"/>
            <person name="Curtis B.A."/>
            <person name="Tanifuji G."/>
            <person name="Burki F."/>
            <person name="Gruber A."/>
            <person name="Irimia M."/>
            <person name="Maruyama S."/>
            <person name="Arias M.C."/>
            <person name="Ball S.G."/>
            <person name="Gile G.H."/>
            <person name="Hirakawa Y."/>
            <person name="Hopkins J.F."/>
            <person name="Kuo A."/>
            <person name="Rensing S.A."/>
            <person name="Schmutz J."/>
            <person name="Symeonidi A."/>
            <person name="Elias M."/>
            <person name="Eveleigh R.J."/>
            <person name="Herman E.K."/>
            <person name="Klute M.J."/>
            <person name="Nakayama T."/>
            <person name="Obornik M."/>
            <person name="Reyes-Prieto A."/>
            <person name="Armbrust E.V."/>
            <person name="Aves S.J."/>
            <person name="Beiko R.G."/>
            <person name="Coutinho P."/>
            <person name="Dacks J.B."/>
            <person name="Durnford D.G."/>
            <person name="Fast N.M."/>
            <person name="Green B.R."/>
            <person name="Grisdale C.J."/>
            <person name="Hempel F."/>
            <person name="Henrissat B."/>
            <person name="Hoppner M.P."/>
            <person name="Ishida K."/>
            <person name="Kim E."/>
            <person name="Koreny L."/>
            <person name="Kroth P.G."/>
            <person name="Liu Y."/>
            <person name="Malik S.B."/>
            <person name="Maier U.G."/>
            <person name="McRose D."/>
            <person name="Mock T."/>
            <person name="Neilson J.A."/>
            <person name="Onodera N.T."/>
            <person name="Poole A.M."/>
            <person name="Pritham E.J."/>
            <person name="Richards T.A."/>
            <person name="Rocap G."/>
            <person name="Roy S.W."/>
            <person name="Sarai C."/>
            <person name="Schaack S."/>
            <person name="Shirato S."/>
            <person name="Slamovits C.H."/>
            <person name="Spencer D.F."/>
            <person name="Suzuki S."/>
            <person name="Worden A.Z."/>
            <person name="Zauner S."/>
            <person name="Barry K."/>
            <person name="Bell C."/>
            <person name="Bharti A.K."/>
            <person name="Crow J.A."/>
            <person name="Grimwood J."/>
            <person name="Kramer R."/>
            <person name="Lindquist E."/>
            <person name="Lucas S."/>
            <person name="Salamov A."/>
            <person name="McFadden G.I."/>
            <person name="Lane C.E."/>
            <person name="Keeling P.J."/>
            <person name="Gray M.W."/>
            <person name="Grigoriev I.V."/>
            <person name="Archibald J.M."/>
        </authorList>
    </citation>
    <scope>NUCLEOTIDE SEQUENCE</scope>
    <source>
        <strain evidence="12 14">CCMP2712</strain>
    </source>
</reference>
<dbReference type="SUPFAM" id="SSF56091">
    <property type="entry name" value="DNA ligase/mRNA capping enzyme, catalytic domain"/>
    <property type="match status" value="1"/>
</dbReference>
<dbReference type="GeneID" id="17302623"/>
<gene>
    <name evidence="12" type="ORF">GUITHDRAFT_108080</name>
</gene>
<evidence type="ECO:0000313" key="12">
    <source>
        <dbReference type="EMBL" id="EKX46045.1"/>
    </source>
</evidence>
<dbReference type="OrthoDB" id="10003593at2759"/>
<dbReference type="EMBL" id="JH992996">
    <property type="protein sequence ID" value="EKX46045.1"/>
    <property type="molecule type" value="Genomic_DNA"/>
</dbReference>
<name>L1JD62_GUITC</name>
<dbReference type="GO" id="GO:0003723">
    <property type="term" value="F:RNA binding"/>
    <property type="evidence" value="ECO:0007669"/>
    <property type="project" value="UniProtKB-KW"/>
</dbReference>
<reference evidence="14" key="2">
    <citation type="submission" date="2012-11" db="EMBL/GenBank/DDBJ databases">
        <authorList>
            <person name="Kuo A."/>
            <person name="Curtis B.A."/>
            <person name="Tanifuji G."/>
            <person name="Burki F."/>
            <person name="Gruber A."/>
            <person name="Irimia M."/>
            <person name="Maruyama S."/>
            <person name="Arias M.C."/>
            <person name="Ball S.G."/>
            <person name="Gile G.H."/>
            <person name="Hirakawa Y."/>
            <person name="Hopkins J.F."/>
            <person name="Rensing S.A."/>
            <person name="Schmutz J."/>
            <person name="Symeonidi A."/>
            <person name="Elias M."/>
            <person name="Eveleigh R.J."/>
            <person name="Herman E.K."/>
            <person name="Klute M.J."/>
            <person name="Nakayama T."/>
            <person name="Obornik M."/>
            <person name="Reyes-Prieto A."/>
            <person name="Armbrust E.V."/>
            <person name="Aves S.J."/>
            <person name="Beiko R.G."/>
            <person name="Coutinho P."/>
            <person name="Dacks J.B."/>
            <person name="Durnford D.G."/>
            <person name="Fast N.M."/>
            <person name="Green B.R."/>
            <person name="Grisdale C."/>
            <person name="Hempe F."/>
            <person name="Henrissat B."/>
            <person name="Hoppner M.P."/>
            <person name="Ishida K.-I."/>
            <person name="Kim E."/>
            <person name="Koreny L."/>
            <person name="Kroth P.G."/>
            <person name="Liu Y."/>
            <person name="Malik S.-B."/>
            <person name="Maier U.G."/>
            <person name="McRose D."/>
            <person name="Mock T."/>
            <person name="Neilson J.A."/>
            <person name="Onodera N.T."/>
            <person name="Poole A.M."/>
            <person name="Pritham E.J."/>
            <person name="Richards T.A."/>
            <person name="Rocap G."/>
            <person name="Roy S.W."/>
            <person name="Sarai C."/>
            <person name="Schaack S."/>
            <person name="Shirato S."/>
            <person name="Slamovits C.H."/>
            <person name="Spencer D.F."/>
            <person name="Suzuki S."/>
            <person name="Worden A.Z."/>
            <person name="Zauner S."/>
            <person name="Barry K."/>
            <person name="Bell C."/>
            <person name="Bharti A.K."/>
            <person name="Crow J.A."/>
            <person name="Grimwood J."/>
            <person name="Kramer R."/>
            <person name="Lindquist E."/>
            <person name="Lucas S."/>
            <person name="Salamov A."/>
            <person name="McFadden G.I."/>
            <person name="Lane C.E."/>
            <person name="Keeling P.J."/>
            <person name="Gray M.W."/>
            <person name="Grigoriev I.V."/>
            <person name="Archibald J.M."/>
        </authorList>
    </citation>
    <scope>NUCLEOTIDE SEQUENCE</scope>
    <source>
        <strain evidence="14">CCMP2712</strain>
    </source>
</reference>
<evidence type="ECO:0000256" key="2">
    <source>
        <dbReference type="ARBA" id="ARBA00004123"/>
    </source>
</evidence>
<accession>L1JD62</accession>
<dbReference type="InterPro" id="IPR017336">
    <property type="entry name" value="Snurportin-1"/>
</dbReference>
<dbReference type="InterPro" id="IPR047857">
    <property type="entry name" value="Snurportin1_C"/>
</dbReference>
<feature type="domain" description="Snurportin-1 m3G cap-binding" evidence="11">
    <location>
        <begin position="117"/>
        <end position="205"/>
    </location>
</feature>
<dbReference type="HOGENOM" id="CLU_029665_1_0_1"/>